<organism evidence="2 3">
    <name type="scientific">Eumeta variegata</name>
    <name type="common">Bagworm moth</name>
    <name type="synonym">Eumeta japonica</name>
    <dbReference type="NCBI Taxonomy" id="151549"/>
    <lineage>
        <taxon>Eukaryota</taxon>
        <taxon>Metazoa</taxon>
        <taxon>Ecdysozoa</taxon>
        <taxon>Arthropoda</taxon>
        <taxon>Hexapoda</taxon>
        <taxon>Insecta</taxon>
        <taxon>Pterygota</taxon>
        <taxon>Neoptera</taxon>
        <taxon>Endopterygota</taxon>
        <taxon>Lepidoptera</taxon>
        <taxon>Glossata</taxon>
        <taxon>Ditrysia</taxon>
        <taxon>Tineoidea</taxon>
        <taxon>Psychidae</taxon>
        <taxon>Oiketicinae</taxon>
        <taxon>Eumeta</taxon>
    </lineage>
</organism>
<feature type="non-terminal residue" evidence="2">
    <location>
        <position position="37"/>
    </location>
</feature>
<feature type="compositionally biased region" description="Low complexity" evidence="1">
    <location>
        <begin position="13"/>
        <end position="27"/>
    </location>
</feature>
<evidence type="ECO:0000313" key="3">
    <source>
        <dbReference type="Proteomes" id="UP000299102"/>
    </source>
</evidence>
<gene>
    <name evidence="2" type="ORF">EVAR_70606_1</name>
</gene>
<feature type="non-terminal residue" evidence="2">
    <location>
        <position position="1"/>
    </location>
</feature>
<protein>
    <submittedName>
        <fullName evidence="2">Uncharacterized protein</fullName>
    </submittedName>
</protein>
<accession>A0A4C2A5Y9</accession>
<name>A0A4C2A5Y9_EUMVA</name>
<reference evidence="2 3" key="1">
    <citation type="journal article" date="2019" name="Commun. Biol.">
        <title>The bagworm genome reveals a unique fibroin gene that provides high tensile strength.</title>
        <authorList>
            <person name="Kono N."/>
            <person name="Nakamura H."/>
            <person name="Ohtoshi R."/>
            <person name="Tomita M."/>
            <person name="Numata K."/>
            <person name="Arakawa K."/>
        </authorList>
    </citation>
    <scope>NUCLEOTIDE SEQUENCE [LARGE SCALE GENOMIC DNA]</scope>
</reference>
<evidence type="ECO:0000313" key="2">
    <source>
        <dbReference type="EMBL" id="GBP94569.1"/>
    </source>
</evidence>
<proteinExistence type="predicted"/>
<feature type="region of interest" description="Disordered" evidence="1">
    <location>
        <begin position="1"/>
        <end position="27"/>
    </location>
</feature>
<dbReference type="Proteomes" id="UP000299102">
    <property type="component" value="Unassembled WGS sequence"/>
</dbReference>
<dbReference type="AlphaFoldDB" id="A0A4C2A5Y9"/>
<sequence>CRNIERGTRARQRAAAGPAGAGAAPARAHSLCIQRAL</sequence>
<evidence type="ECO:0000256" key="1">
    <source>
        <dbReference type="SAM" id="MobiDB-lite"/>
    </source>
</evidence>
<keyword evidence="3" id="KW-1185">Reference proteome</keyword>
<comment type="caution">
    <text evidence="2">The sequence shown here is derived from an EMBL/GenBank/DDBJ whole genome shotgun (WGS) entry which is preliminary data.</text>
</comment>
<dbReference type="EMBL" id="BGZK01002522">
    <property type="protein sequence ID" value="GBP94569.1"/>
    <property type="molecule type" value="Genomic_DNA"/>
</dbReference>